<dbReference type="Proteomes" id="UP000277928">
    <property type="component" value="Unassembled WGS sequence"/>
</dbReference>
<keyword evidence="2" id="KW-1185">Reference proteome</keyword>
<dbReference type="AlphaFoldDB" id="A0A3P6T9P7"/>
<name>A0A3P6T9P7_LITSI</name>
<gene>
    <name evidence="1" type="ORF">NLS_LOCUS5435</name>
</gene>
<sequence length="411" mass="44320">MTPKGHMVANGADGKIELSDELKVAIATEVRAQIVPVVKEIVREVVTEIRSVMTEVMAPIYDELNRLRSSTVTTNAGGNTNGLQLHAASTASATSIAAPATVVAYPSESAILAEVYAATSNVAVTMGGTACADAATAAAVAAQNAQLQQFLKENAGTVYDPNKGGKIYMDDGVGVKSPEDFVEQPCEPRARESTSDCAAYNYVYYNTASAVPIMSMLEPGSNTCVCQKVPSIFLGKEGGKISFLVDTRTVPLKDLTADNLGSWTCRFTAHMKSRKYMVKKGKVVGHVKQYGQVYSVTHDYDYILHRQYYCHGNTIGPATIRKNIWYLSNKLHGGEVIGCAIISYEIGDNATVKVSKLRQRTLLNNSSENLRLLKADMSAIPEEMDVSNVAMNPNAELQRFSLIGTIAEADI</sequence>
<organism evidence="1 2">
    <name type="scientific">Litomosoides sigmodontis</name>
    <name type="common">Filarial nematode worm</name>
    <dbReference type="NCBI Taxonomy" id="42156"/>
    <lineage>
        <taxon>Eukaryota</taxon>
        <taxon>Metazoa</taxon>
        <taxon>Ecdysozoa</taxon>
        <taxon>Nematoda</taxon>
        <taxon>Chromadorea</taxon>
        <taxon>Rhabditida</taxon>
        <taxon>Spirurina</taxon>
        <taxon>Spiruromorpha</taxon>
        <taxon>Filarioidea</taxon>
        <taxon>Onchocercidae</taxon>
        <taxon>Litomosoides</taxon>
    </lineage>
</organism>
<evidence type="ECO:0000313" key="1">
    <source>
        <dbReference type="EMBL" id="VDK81757.1"/>
    </source>
</evidence>
<accession>A0A3P6T9P7</accession>
<proteinExistence type="predicted"/>
<reference evidence="1 2" key="1">
    <citation type="submission" date="2018-08" db="EMBL/GenBank/DDBJ databases">
        <authorList>
            <person name="Laetsch R D."/>
            <person name="Stevens L."/>
            <person name="Kumar S."/>
            <person name="Blaxter L. M."/>
        </authorList>
    </citation>
    <scope>NUCLEOTIDE SEQUENCE [LARGE SCALE GENOMIC DNA]</scope>
</reference>
<dbReference type="EMBL" id="UYRX01000409">
    <property type="protein sequence ID" value="VDK81757.1"/>
    <property type="molecule type" value="Genomic_DNA"/>
</dbReference>
<dbReference type="OrthoDB" id="5831175at2759"/>
<evidence type="ECO:0000313" key="2">
    <source>
        <dbReference type="Proteomes" id="UP000277928"/>
    </source>
</evidence>
<dbReference type="OMA" id="TIRKNIW"/>
<protein>
    <submittedName>
        <fullName evidence="1">Uncharacterized protein</fullName>
    </submittedName>
</protein>